<evidence type="ECO:0000256" key="1">
    <source>
        <dbReference type="ARBA" id="ARBA00022737"/>
    </source>
</evidence>
<reference evidence="7" key="1">
    <citation type="submission" date="2023-06" db="EMBL/GenBank/DDBJ databases">
        <title>Genome-scale phylogeny and comparative genomics of the fungal order Sordariales.</title>
        <authorList>
            <consortium name="Lawrence Berkeley National Laboratory"/>
            <person name="Hensen N."/>
            <person name="Bonometti L."/>
            <person name="Westerberg I."/>
            <person name="Brannstrom I.O."/>
            <person name="Guillou S."/>
            <person name="Cros-Aarteil S."/>
            <person name="Calhoun S."/>
            <person name="Haridas S."/>
            <person name="Kuo A."/>
            <person name="Mondo S."/>
            <person name="Pangilinan J."/>
            <person name="Riley R."/>
            <person name="Labutti K."/>
            <person name="Andreopoulos B."/>
            <person name="Lipzen A."/>
            <person name="Chen C."/>
            <person name="Yanf M."/>
            <person name="Daum C."/>
            <person name="Ng V."/>
            <person name="Clum A."/>
            <person name="Steindorff A."/>
            <person name="Ohm R."/>
            <person name="Martin F."/>
            <person name="Silar P."/>
            <person name="Natvig D."/>
            <person name="Lalanne C."/>
            <person name="Gautier V."/>
            <person name="Ament-Velasquez S.L."/>
            <person name="Kruys A."/>
            <person name="Hutchinson M.I."/>
            <person name="Powell A.J."/>
            <person name="Barry K."/>
            <person name="Miller A.N."/>
            <person name="Grigoriev I.V."/>
            <person name="Debuchy R."/>
            <person name="Gladieux P."/>
            <person name="Thoren M.H."/>
            <person name="Johannesson H."/>
        </authorList>
    </citation>
    <scope>NUCLEOTIDE SEQUENCE</scope>
    <source>
        <strain evidence="7">PSN4</strain>
    </source>
</reference>
<evidence type="ECO:0000313" key="7">
    <source>
        <dbReference type="EMBL" id="KAK1750694.1"/>
    </source>
</evidence>
<dbReference type="Pfam" id="PF00226">
    <property type="entry name" value="DnaJ"/>
    <property type="match status" value="1"/>
</dbReference>
<dbReference type="SUPFAM" id="SSF48452">
    <property type="entry name" value="TPR-like"/>
    <property type="match status" value="2"/>
</dbReference>
<feature type="compositionally biased region" description="Low complexity" evidence="4">
    <location>
        <begin position="147"/>
        <end position="165"/>
    </location>
</feature>
<dbReference type="InterPro" id="IPR011990">
    <property type="entry name" value="TPR-like_helical_dom_sf"/>
</dbReference>
<dbReference type="SMART" id="SM00271">
    <property type="entry name" value="DnaJ"/>
    <property type="match status" value="1"/>
</dbReference>
<keyword evidence="1" id="KW-0677">Repeat</keyword>
<keyword evidence="5" id="KW-0812">Transmembrane</keyword>
<keyword evidence="5" id="KW-1133">Transmembrane helix</keyword>
<dbReference type="Pfam" id="PF13432">
    <property type="entry name" value="TPR_16"/>
    <property type="match status" value="1"/>
</dbReference>
<feature type="compositionally biased region" description="Low complexity" evidence="4">
    <location>
        <begin position="28"/>
        <end position="69"/>
    </location>
</feature>
<dbReference type="PROSITE" id="PS00636">
    <property type="entry name" value="DNAJ_1"/>
    <property type="match status" value="1"/>
</dbReference>
<feature type="compositionally biased region" description="Basic and acidic residues" evidence="4">
    <location>
        <begin position="94"/>
        <end position="109"/>
    </location>
</feature>
<evidence type="ECO:0000256" key="5">
    <source>
        <dbReference type="SAM" id="Phobius"/>
    </source>
</evidence>
<feature type="compositionally biased region" description="Basic residues" evidence="4">
    <location>
        <begin position="1"/>
        <end position="10"/>
    </location>
</feature>
<dbReference type="Pfam" id="PF00515">
    <property type="entry name" value="TPR_1"/>
    <property type="match status" value="2"/>
</dbReference>
<evidence type="ECO:0000256" key="4">
    <source>
        <dbReference type="SAM" id="MobiDB-lite"/>
    </source>
</evidence>
<dbReference type="InterPro" id="IPR036869">
    <property type="entry name" value="J_dom_sf"/>
</dbReference>
<dbReference type="InterPro" id="IPR018253">
    <property type="entry name" value="DnaJ_domain_CS"/>
</dbReference>
<dbReference type="Gene3D" id="1.25.40.10">
    <property type="entry name" value="Tetratricopeptide repeat domain"/>
    <property type="match status" value="1"/>
</dbReference>
<dbReference type="PRINTS" id="PR00625">
    <property type="entry name" value="JDOMAIN"/>
</dbReference>
<dbReference type="PROSITE" id="PS50005">
    <property type="entry name" value="TPR"/>
    <property type="match status" value="4"/>
</dbReference>
<dbReference type="PANTHER" id="PTHR45188:SF2">
    <property type="entry name" value="DNAJ HOMOLOG SUBFAMILY C MEMBER 7"/>
    <property type="match status" value="1"/>
</dbReference>
<feature type="repeat" description="TPR" evidence="3">
    <location>
        <begin position="409"/>
        <end position="442"/>
    </location>
</feature>
<dbReference type="SMART" id="SM00028">
    <property type="entry name" value="TPR"/>
    <property type="match status" value="6"/>
</dbReference>
<keyword evidence="2 3" id="KW-0802">TPR repeat</keyword>
<gene>
    <name evidence="7" type="ORF">QBC47DRAFT_309134</name>
</gene>
<feature type="repeat" description="TPR" evidence="3">
    <location>
        <begin position="455"/>
        <end position="488"/>
    </location>
</feature>
<dbReference type="Pfam" id="PF13181">
    <property type="entry name" value="TPR_8"/>
    <property type="match status" value="1"/>
</dbReference>
<sequence>MKFFTKKGSKKSNAVEDDDDTDLPPNETPQQPLAAAAASATAATAQGSTSPTKPSTSRSPSKKATAAAAQRPESPSSREAKSSLPRPSRSFARHSTDPISRKKKIDPDTHPLNLPPEQRKRLSAQTLSAAMNDRNSMDVDKEPVNSATARAPTPPQYQQQQASPTKPQPPAHQKPSAPSHSNSFTVPVTNGQDASKNGVAPEQVPTPPPHRSQPSSPVQTPAEEAENHKNEGNKYFKLKDYGRAIECYTKAVNLQPNSATYLGNRAAAYMSANKFVEALEDCKRAAEIEPNTKILLRLARILTNLGRPEEAIETYNRIKPPPSAKDMAQAKEMLQYIRAAQSAMDNGTAGTMISHPLDLAERMLGYGVAKPRNWQLMRGEAFLRMGDANSLGEAQAIGGLLMRNDPQDPQALVLRGRSFYAQGDNEKALQHFRKAISSDPDCKEAVKWLRIARDLERLKEEGNNEYKAGRYQNAVEKYSAALQVDPTNRLTNAKIYANRALCRIRLKQYDEAVADCDKAYSLDSTYLKALKTKASALSSAGKWEDVIRTWNEVKEKDPADRTIDREIRKAELELKKAQRKDYYKILGVDKSADENQIKKAYRKLAIVHHPDKNPGDEQAEARFKDISEAYETLSDPQKRARYDNGDDLMDMSDMFGGGGMGGGIDPEIIFNMMGQGGFGGGGGGFPGGGFSFNSGGPRARGQGYNQGFHYPDADGFHETRRRERSHADGNDVKAAWRGEAAQARNQWVEQLRRFWLLLAAAVVLLPPYLLGTLTVGAGVVYACILTMRSVRRVASGG</sequence>
<feature type="compositionally biased region" description="Polar residues" evidence="4">
    <location>
        <begin position="176"/>
        <end position="195"/>
    </location>
</feature>
<dbReference type="Proteomes" id="UP001239445">
    <property type="component" value="Unassembled WGS sequence"/>
</dbReference>
<keyword evidence="8" id="KW-1185">Reference proteome</keyword>
<dbReference type="CDD" id="cd06257">
    <property type="entry name" value="DnaJ"/>
    <property type="match status" value="1"/>
</dbReference>
<evidence type="ECO:0000256" key="2">
    <source>
        <dbReference type="ARBA" id="ARBA00022803"/>
    </source>
</evidence>
<feature type="domain" description="J" evidence="6">
    <location>
        <begin position="581"/>
        <end position="646"/>
    </location>
</feature>
<name>A0AAJ0B4L3_9PEZI</name>
<evidence type="ECO:0000313" key="8">
    <source>
        <dbReference type="Proteomes" id="UP001239445"/>
    </source>
</evidence>
<dbReference type="PROSITE" id="PS50293">
    <property type="entry name" value="TPR_REGION"/>
    <property type="match status" value="2"/>
</dbReference>
<evidence type="ECO:0000256" key="3">
    <source>
        <dbReference type="PROSITE-ProRule" id="PRU00339"/>
    </source>
</evidence>
<feature type="repeat" description="TPR" evidence="3">
    <location>
        <begin position="225"/>
        <end position="258"/>
    </location>
</feature>
<comment type="caution">
    <text evidence="7">The sequence shown here is derived from an EMBL/GenBank/DDBJ whole genome shotgun (WGS) entry which is preliminary data.</text>
</comment>
<dbReference type="AlphaFoldDB" id="A0AAJ0B4L3"/>
<evidence type="ECO:0000259" key="6">
    <source>
        <dbReference type="PROSITE" id="PS50076"/>
    </source>
</evidence>
<dbReference type="InterPro" id="IPR019734">
    <property type="entry name" value="TPR_rpt"/>
</dbReference>
<feature type="region of interest" description="Disordered" evidence="4">
    <location>
        <begin position="1"/>
        <end position="234"/>
    </location>
</feature>
<dbReference type="FunFam" id="1.10.287.110:FF:000055">
    <property type="entry name" value="DnaJ subfamily C member 7"/>
    <property type="match status" value="1"/>
</dbReference>
<keyword evidence="5" id="KW-0472">Membrane</keyword>
<protein>
    <recommendedName>
        <fullName evidence="6">J domain-containing protein</fullName>
    </recommendedName>
</protein>
<proteinExistence type="predicted"/>
<dbReference type="InterPro" id="IPR013105">
    <property type="entry name" value="TPR_2"/>
</dbReference>
<dbReference type="InterPro" id="IPR001623">
    <property type="entry name" value="DnaJ_domain"/>
</dbReference>
<dbReference type="EMBL" id="MU839845">
    <property type="protein sequence ID" value="KAK1750694.1"/>
    <property type="molecule type" value="Genomic_DNA"/>
</dbReference>
<dbReference type="Gene3D" id="1.10.287.110">
    <property type="entry name" value="DnaJ domain"/>
    <property type="match status" value="1"/>
</dbReference>
<dbReference type="PANTHER" id="PTHR45188">
    <property type="entry name" value="DNAJ PROTEIN P58IPK HOMOLOG"/>
    <property type="match status" value="1"/>
</dbReference>
<dbReference type="SUPFAM" id="SSF46565">
    <property type="entry name" value="Chaperone J-domain"/>
    <property type="match status" value="1"/>
</dbReference>
<feature type="repeat" description="TPR" evidence="3">
    <location>
        <begin position="259"/>
        <end position="292"/>
    </location>
</feature>
<accession>A0AAJ0B4L3</accession>
<feature type="transmembrane region" description="Helical" evidence="5">
    <location>
        <begin position="754"/>
        <end position="784"/>
    </location>
</feature>
<dbReference type="PROSITE" id="PS50076">
    <property type="entry name" value="DNAJ_2"/>
    <property type="match status" value="1"/>
</dbReference>
<feature type="compositionally biased region" description="Basic and acidic residues" evidence="4">
    <location>
        <begin position="225"/>
        <end position="234"/>
    </location>
</feature>
<organism evidence="7 8">
    <name type="scientific">Echria macrotheca</name>
    <dbReference type="NCBI Taxonomy" id="438768"/>
    <lineage>
        <taxon>Eukaryota</taxon>
        <taxon>Fungi</taxon>
        <taxon>Dikarya</taxon>
        <taxon>Ascomycota</taxon>
        <taxon>Pezizomycotina</taxon>
        <taxon>Sordariomycetes</taxon>
        <taxon>Sordariomycetidae</taxon>
        <taxon>Sordariales</taxon>
        <taxon>Schizotheciaceae</taxon>
        <taxon>Echria</taxon>
    </lineage>
</organism>
<dbReference type="Pfam" id="PF07719">
    <property type="entry name" value="TPR_2"/>
    <property type="match status" value="1"/>
</dbReference>